<evidence type="ECO:0000313" key="2">
    <source>
        <dbReference type="EMBL" id="RZB31008.1"/>
    </source>
</evidence>
<dbReference type="PANTHER" id="PTHR43861">
    <property type="entry name" value="TRANS-ACONITATE 2-METHYLTRANSFERASE-RELATED"/>
    <property type="match status" value="1"/>
</dbReference>
<dbReference type="Gene3D" id="3.40.50.150">
    <property type="entry name" value="Vaccinia Virus protein VP39"/>
    <property type="match status" value="1"/>
</dbReference>
<gene>
    <name evidence="2" type="ORF">AEth_00962</name>
</gene>
<dbReference type="SUPFAM" id="SSF53335">
    <property type="entry name" value="S-adenosyl-L-methionine-dependent methyltransferases"/>
    <property type="match status" value="1"/>
</dbReference>
<dbReference type="CDD" id="cd02440">
    <property type="entry name" value="AdoMet_MTases"/>
    <property type="match status" value="1"/>
</dbReference>
<proteinExistence type="predicted"/>
<dbReference type="AlphaFoldDB" id="A0A8B6SDD6"/>
<protein>
    <recommendedName>
        <fullName evidence="1">Methyltransferase domain-containing protein</fullName>
    </recommendedName>
</protein>
<feature type="domain" description="Methyltransferase" evidence="1">
    <location>
        <begin position="229"/>
        <end position="332"/>
    </location>
</feature>
<dbReference type="Pfam" id="PF13847">
    <property type="entry name" value="Methyltransf_31"/>
    <property type="match status" value="1"/>
</dbReference>
<sequence>MPRDGTIHRVLIASPSDVFEEREVARNIIYEWNASHSIDMSIMLEPVLWETHVHPELGDRPQSIINKQIVSDADILIGMFWTKIGTSTGAFESGTIEEIEQFIESQKPAMIYFSKREAPLDQVDISQLNKLRKFQRRCERSGVISTYKDASEFKLKLIQDISKITFKLGQFGINGGESFSKKNKQTVSSYVYEIDKNRLRVQADLLYDLDVKSIEKAISYIRRSNPMKTIKILDVGCADGYITYTRFSKVDNVQVEGIDISKNAIEEANRDYDSEKFKFSVANIEDVRYHPEGYDLIFCTLVLHHLENPEGTMHRLWSFLNPNGCLIVRGSDDGMKLNYPQDDDLDFLLQSTNQIKGSSDRQYGRKIYTHVMSLEPEPTNVEMDFKIDTTVNMGAEERLNYYIDTYSFRSNYANRLANGPNATSADIKLAKKLQKIIKDQKDKFVNEKRLFSITVQNIAIAYKA</sequence>
<comment type="caution">
    <text evidence="2">The sequence shown here is derived from an EMBL/GenBank/DDBJ whole genome shotgun (WGS) entry which is preliminary data.</text>
</comment>
<dbReference type="InterPro" id="IPR025714">
    <property type="entry name" value="Methyltranfer_dom"/>
</dbReference>
<name>A0A8B6SDD6_9EURY</name>
<dbReference type="Proteomes" id="UP000291831">
    <property type="component" value="Unassembled WGS sequence"/>
</dbReference>
<accession>A0A8B6SDD6</accession>
<evidence type="ECO:0000313" key="3">
    <source>
        <dbReference type="Proteomes" id="UP000291831"/>
    </source>
</evidence>
<dbReference type="EMBL" id="RPGO01000024">
    <property type="protein sequence ID" value="RZB31008.1"/>
    <property type="molecule type" value="Genomic_DNA"/>
</dbReference>
<evidence type="ECO:0000259" key="1">
    <source>
        <dbReference type="Pfam" id="PF13847"/>
    </source>
</evidence>
<organism evidence="2 3">
    <name type="scientific">Candidatus Argoarchaeum ethanivorans</name>
    <dbReference type="NCBI Taxonomy" id="2608793"/>
    <lineage>
        <taxon>Archaea</taxon>
        <taxon>Methanobacteriati</taxon>
        <taxon>Methanobacteriota</taxon>
        <taxon>Stenosarchaea group</taxon>
        <taxon>Methanomicrobia</taxon>
        <taxon>Methanosarcinales</taxon>
        <taxon>Methanosarcinales incertae sedis</taxon>
        <taxon>GOM Arc I cluster</taxon>
        <taxon>Candidatus Argoarchaeum</taxon>
    </lineage>
</organism>
<dbReference type="InterPro" id="IPR029063">
    <property type="entry name" value="SAM-dependent_MTases_sf"/>
</dbReference>
<reference evidence="3" key="1">
    <citation type="submission" date="2019-01" db="EMBL/GenBank/DDBJ databases">
        <title>Anaerobic oxidation of ethane by archaea from a marine hydrocarbon seep.</title>
        <authorList>
            <person name="Musat F."/>
        </authorList>
    </citation>
    <scope>NUCLEOTIDE SEQUENCE [LARGE SCALE GENOMIC DNA]</scope>
</reference>